<keyword evidence="1" id="KW-0732">Signal</keyword>
<proteinExistence type="predicted"/>
<reference evidence="3" key="1">
    <citation type="journal article" date="2010" name="Nat. Biotechnol.">
        <title>Draft genome sequence of the oilseed species Ricinus communis.</title>
        <authorList>
            <person name="Chan A.P."/>
            <person name="Crabtree J."/>
            <person name="Zhao Q."/>
            <person name="Lorenzi H."/>
            <person name="Orvis J."/>
            <person name="Puiu D."/>
            <person name="Melake-Berhan A."/>
            <person name="Jones K.M."/>
            <person name="Redman J."/>
            <person name="Chen G."/>
            <person name="Cahoon E.B."/>
            <person name="Gedil M."/>
            <person name="Stanke M."/>
            <person name="Haas B.J."/>
            <person name="Wortman J.R."/>
            <person name="Fraser-Liggett C.M."/>
            <person name="Ravel J."/>
            <person name="Rabinowicz P.D."/>
        </authorList>
    </citation>
    <scope>NUCLEOTIDE SEQUENCE [LARGE SCALE GENOMIC DNA]</scope>
    <source>
        <strain evidence="3">cv. Hale</strain>
    </source>
</reference>
<name>B9T1X2_RICCO</name>
<dbReference type="EMBL" id="EQ974362">
    <property type="protein sequence ID" value="EEF30135.1"/>
    <property type="molecule type" value="Genomic_DNA"/>
</dbReference>
<keyword evidence="3" id="KW-1185">Reference proteome</keyword>
<feature type="signal peptide" evidence="1">
    <location>
        <begin position="1"/>
        <end position="18"/>
    </location>
</feature>
<organism evidence="2 3">
    <name type="scientific">Ricinus communis</name>
    <name type="common">Castor bean</name>
    <dbReference type="NCBI Taxonomy" id="3988"/>
    <lineage>
        <taxon>Eukaryota</taxon>
        <taxon>Viridiplantae</taxon>
        <taxon>Streptophyta</taxon>
        <taxon>Embryophyta</taxon>
        <taxon>Tracheophyta</taxon>
        <taxon>Spermatophyta</taxon>
        <taxon>Magnoliopsida</taxon>
        <taxon>eudicotyledons</taxon>
        <taxon>Gunneridae</taxon>
        <taxon>Pentapetalae</taxon>
        <taxon>rosids</taxon>
        <taxon>fabids</taxon>
        <taxon>Malpighiales</taxon>
        <taxon>Euphorbiaceae</taxon>
        <taxon>Acalyphoideae</taxon>
        <taxon>Acalypheae</taxon>
        <taxon>Ricinus</taxon>
    </lineage>
</organism>
<gene>
    <name evidence="2" type="ORF">RCOM_0108630</name>
</gene>
<dbReference type="Proteomes" id="UP000008311">
    <property type="component" value="Unassembled WGS sequence"/>
</dbReference>
<sequence>MLELCWSICWSCVGGGVGACTDAKAEACATCIAGPDSGASLISGRLINLVVAAVVLPSVT</sequence>
<evidence type="ECO:0000313" key="2">
    <source>
        <dbReference type="EMBL" id="EEF30135.1"/>
    </source>
</evidence>
<accession>B9T1X2</accession>
<dbReference type="InParanoid" id="B9T1X2"/>
<evidence type="ECO:0000256" key="1">
    <source>
        <dbReference type="SAM" id="SignalP"/>
    </source>
</evidence>
<feature type="chain" id="PRO_5002889908" evidence="1">
    <location>
        <begin position="19"/>
        <end position="60"/>
    </location>
</feature>
<dbReference type="AlphaFoldDB" id="B9T1X2"/>
<evidence type="ECO:0000313" key="3">
    <source>
        <dbReference type="Proteomes" id="UP000008311"/>
    </source>
</evidence>
<protein>
    <submittedName>
        <fullName evidence="2">Uncharacterized protein</fullName>
    </submittedName>
</protein>